<feature type="transmembrane region" description="Helical" evidence="2">
    <location>
        <begin position="52"/>
        <end position="74"/>
    </location>
</feature>
<dbReference type="KEGG" id="rfs:C1I64_13205"/>
<name>A0A3T0T2P9_9MICO</name>
<keyword evidence="2" id="KW-0472">Membrane</keyword>
<dbReference type="EMBL" id="CP028137">
    <property type="protein sequence ID" value="AZZ52898.1"/>
    <property type="molecule type" value="Genomic_DNA"/>
</dbReference>
<keyword evidence="2" id="KW-0812">Transmembrane</keyword>
<evidence type="ECO:0000256" key="2">
    <source>
        <dbReference type="SAM" id="Phobius"/>
    </source>
</evidence>
<evidence type="ECO:0000313" key="3">
    <source>
        <dbReference type="EMBL" id="AZZ52898.1"/>
    </source>
</evidence>
<feature type="region of interest" description="Disordered" evidence="1">
    <location>
        <begin position="78"/>
        <end position="103"/>
    </location>
</feature>
<keyword evidence="2" id="KW-1133">Transmembrane helix</keyword>
<dbReference type="RefSeq" id="WP_123446724.1">
    <property type="nucleotide sequence ID" value="NZ_CP028137.1"/>
</dbReference>
<gene>
    <name evidence="3" type="ORF">C1I64_13205</name>
</gene>
<feature type="transmembrane region" description="Helical" evidence="2">
    <location>
        <begin position="7"/>
        <end position="32"/>
    </location>
</feature>
<organism evidence="3 4">
    <name type="scientific">Rathayibacter festucae DSM 15932</name>
    <dbReference type="NCBI Taxonomy" id="1328866"/>
    <lineage>
        <taxon>Bacteria</taxon>
        <taxon>Bacillati</taxon>
        <taxon>Actinomycetota</taxon>
        <taxon>Actinomycetes</taxon>
        <taxon>Micrococcales</taxon>
        <taxon>Microbacteriaceae</taxon>
        <taxon>Rathayibacter</taxon>
    </lineage>
</organism>
<feature type="compositionally biased region" description="Low complexity" evidence="1">
    <location>
        <begin position="83"/>
        <end position="93"/>
    </location>
</feature>
<evidence type="ECO:0000313" key="4">
    <source>
        <dbReference type="Proteomes" id="UP000285317"/>
    </source>
</evidence>
<dbReference type="AlphaFoldDB" id="A0A3T0T2P9"/>
<proteinExistence type="predicted"/>
<reference evidence="3 4" key="1">
    <citation type="submission" date="2018-03" db="EMBL/GenBank/DDBJ databases">
        <title>Bacteriophage NCPPB3778 and a type I-E CRISPR drive the evolution of the US Biological Select Agent, Rathayibacter toxicus.</title>
        <authorList>
            <person name="Davis E.W.II."/>
            <person name="Tabima J.F."/>
            <person name="Weisberg A.J."/>
            <person name="Dantas Lopes L."/>
            <person name="Wiseman M.S."/>
            <person name="Wiseman M.S."/>
            <person name="Pupko T."/>
            <person name="Belcher M.S."/>
            <person name="Sechler A.J."/>
            <person name="Tancos M.A."/>
            <person name="Schroeder B.K."/>
            <person name="Murray T.D."/>
            <person name="Luster D.G."/>
            <person name="Schneider W.L."/>
            <person name="Rogers E."/>
            <person name="Andreote F.D."/>
            <person name="Grunwald N.J."/>
            <person name="Putnam M.L."/>
            <person name="Chang J.H."/>
        </authorList>
    </citation>
    <scope>NUCLEOTIDE SEQUENCE [LARGE SCALE GENOMIC DNA]</scope>
    <source>
        <strain evidence="3 4">DSM 15932</strain>
    </source>
</reference>
<accession>A0A3T0T2P9</accession>
<dbReference type="Proteomes" id="UP000285317">
    <property type="component" value="Chromosome"/>
</dbReference>
<sequence length="103" mass="11081">MTPGRLWWIGAVVLDVVLWGALLAIPAIILVLPNQWQGDSLTAPIEILWRYALQQAAGPLATAALGLLVVLVVAATQHRRTRPAAPDAQDAPDGWSEAELVDR</sequence>
<evidence type="ECO:0000256" key="1">
    <source>
        <dbReference type="SAM" id="MobiDB-lite"/>
    </source>
</evidence>
<protein>
    <submittedName>
        <fullName evidence="3">Uncharacterized protein</fullName>
    </submittedName>
</protein>